<feature type="transmembrane region" description="Helical" evidence="1">
    <location>
        <begin position="193"/>
        <end position="212"/>
    </location>
</feature>
<sequence>MRDARPSLLELLARAGYGARGLTYCLVGGLAVLAAIGEGGRTGGSRSALATLLGQPFGRVLLGAVAAGLASFALWRVVEAVTDADRRGRSAKGLAVRAGHLVSGGLYGSLAVSVAATALGRGGGGAEDQAARDWTAWLLQQPLGAWLVGGVGAVVIAAGGAFLLKAWRGDVTRFLALPVDARPWATRAGRFGYAARGIVFWLIGGFLIVAAIESRSSAVQGLGGALRTLRDQPYGAALLGLTAAGLAAFGAFGLVQARYRRIDPPDLDPAAAARRVGLGR</sequence>
<evidence type="ECO:0000313" key="4">
    <source>
        <dbReference type="Proteomes" id="UP001055153"/>
    </source>
</evidence>
<feature type="transmembrane region" description="Helical" evidence="1">
    <location>
        <begin position="21"/>
        <end position="37"/>
    </location>
</feature>
<evidence type="ECO:0000256" key="1">
    <source>
        <dbReference type="SAM" id="Phobius"/>
    </source>
</evidence>
<dbReference type="Proteomes" id="UP001055153">
    <property type="component" value="Unassembled WGS sequence"/>
</dbReference>
<dbReference type="Pfam" id="PF06724">
    <property type="entry name" value="DUF1206"/>
    <property type="match status" value="3"/>
</dbReference>
<feature type="transmembrane region" description="Helical" evidence="1">
    <location>
        <begin position="98"/>
        <end position="119"/>
    </location>
</feature>
<evidence type="ECO:0000259" key="2">
    <source>
        <dbReference type="Pfam" id="PF06724"/>
    </source>
</evidence>
<feature type="transmembrane region" description="Helical" evidence="1">
    <location>
        <begin position="57"/>
        <end position="78"/>
    </location>
</feature>
<reference evidence="3" key="2">
    <citation type="submission" date="2021-08" db="EMBL/GenBank/DDBJ databases">
        <authorList>
            <person name="Tani A."/>
            <person name="Ola A."/>
            <person name="Ogura Y."/>
            <person name="Katsura K."/>
            <person name="Hayashi T."/>
        </authorList>
    </citation>
    <scope>NUCLEOTIDE SEQUENCE</scope>
    <source>
        <strain evidence="3">DSM 17168</strain>
    </source>
</reference>
<dbReference type="EMBL" id="BPQQ01000022">
    <property type="protein sequence ID" value="GJE00250.1"/>
    <property type="molecule type" value="Genomic_DNA"/>
</dbReference>
<proteinExistence type="predicted"/>
<feature type="transmembrane region" description="Helical" evidence="1">
    <location>
        <begin position="143"/>
        <end position="164"/>
    </location>
</feature>
<keyword evidence="1" id="KW-0812">Transmembrane</keyword>
<feature type="domain" description="DUF1206" evidence="2">
    <location>
        <begin position="98"/>
        <end position="168"/>
    </location>
</feature>
<reference evidence="3" key="1">
    <citation type="journal article" date="2021" name="Front. Microbiol.">
        <title>Comprehensive Comparative Genomics and Phenotyping of Methylobacterium Species.</title>
        <authorList>
            <person name="Alessa O."/>
            <person name="Ogura Y."/>
            <person name="Fujitani Y."/>
            <person name="Takami H."/>
            <person name="Hayashi T."/>
            <person name="Sahin N."/>
            <person name="Tani A."/>
        </authorList>
    </citation>
    <scope>NUCLEOTIDE SEQUENCE</scope>
    <source>
        <strain evidence="3">DSM 17168</strain>
    </source>
</reference>
<feature type="transmembrane region" description="Helical" evidence="1">
    <location>
        <begin position="232"/>
        <end position="255"/>
    </location>
</feature>
<organism evidence="3 4">
    <name type="scientific">Methylobacterium isbiliense</name>
    <dbReference type="NCBI Taxonomy" id="315478"/>
    <lineage>
        <taxon>Bacteria</taxon>
        <taxon>Pseudomonadati</taxon>
        <taxon>Pseudomonadota</taxon>
        <taxon>Alphaproteobacteria</taxon>
        <taxon>Hyphomicrobiales</taxon>
        <taxon>Methylobacteriaceae</taxon>
        <taxon>Methylobacterium</taxon>
    </lineage>
</organism>
<gene>
    <name evidence="3" type="ORF">GMJLKIPL_2169</name>
</gene>
<accession>A0ABQ4SCP8</accession>
<keyword evidence="4" id="KW-1185">Reference proteome</keyword>
<dbReference type="RefSeq" id="WP_238235127.1">
    <property type="nucleotide sequence ID" value="NZ_BPQQ01000022.1"/>
</dbReference>
<feature type="domain" description="DUF1206" evidence="2">
    <location>
        <begin position="15"/>
        <end position="83"/>
    </location>
</feature>
<dbReference type="InterPro" id="IPR009597">
    <property type="entry name" value="DUF1206"/>
</dbReference>
<comment type="caution">
    <text evidence="3">The sequence shown here is derived from an EMBL/GenBank/DDBJ whole genome shotgun (WGS) entry which is preliminary data.</text>
</comment>
<name>A0ABQ4SCP8_9HYPH</name>
<feature type="domain" description="DUF1206" evidence="2">
    <location>
        <begin position="191"/>
        <end position="260"/>
    </location>
</feature>
<keyword evidence="1" id="KW-0472">Membrane</keyword>
<keyword evidence="1" id="KW-1133">Transmembrane helix</keyword>
<protein>
    <recommendedName>
        <fullName evidence="2">DUF1206 domain-containing protein</fullName>
    </recommendedName>
</protein>
<evidence type="ECO:0000313" key="3">
    <source>
        <dbReference type="EMBL" id="GJE00250.1"/>
    </source>
</evidence>